<evidence type="ECO:0000313" key="3">
    <source>
        <dbReference type="Proteomes" id="UP000762676"/>
    </source>
</evidence>
<keyword evidence="3" id="KW-1185">Reference proteome</keyword>
<sequence length="84" mass="9922">MQDERNREYNEMLRNKATRGQRSQPPAEPKQGWGTPTYEEMLEKKRAQESQYRRANDLNFEGDHNAKEVSQLSIFSFLQRCAVT</sequence>
<feature type="compositionally biased region" description="Basic and acidic residues" evidence="1">
    <location>
        <begin position="1"/>
        <end position="14"/>
    </location>
</feature>
<evidence type="ECO:0000313" key="2">
    <source>
        <dbReference type="EMBL" id="GFR64231.1"/>
    </source>
</evidence>
<gene>
    <name evidence="2" type="ORF">ElyMa_003627800</name>
</gene>
<dbReference type="Proteomes" id="UP000762676">
    <property type="component" value="Unassembled WGS sequence"/>
</dbReference>
<comment type="caution">
    <text evidence="2">The sequence shown here is derived from an EMBL/GenBank/DDBJ whole genome shotgun (WGS) entry which is preliminary data.</text>
</comment>
<accession>A0AAV4EU00</accession>
<dbReference type="EMBL" id="BMAT01007431">
    <property type="protein sequence ID" value="GFR64231.1"/>
    <property type="molecule type" value="Genomic_DNA"/>
</dbReference>
<proteinExistence type="predicted"/>
<feature type="region of interest" description="Disordered" evidence="1">
    <location>
        <begin position="1"/>
        <end position="38"/>
    </location>
</feature>
<name>A0AAV4EU00_9GAST</name>
<feature type="region of interest" description="Disordered" evidence="1">
    <location>
        <begin position="44"/>
        <end position="63"/>
    </location>
</feature>
<organism evidence="2 3">
    <name type="scientific">Elysia marginata</name>
    <dbReference type="NCBI Taxonomy" id="1093978"/>
    <lineage>
        <taxon>Eukaryota</taxon>
        <taxon>Metazoa</taxon>
        <taxon>Spiralia</taxon>
        <taxon>Lophotrochozoa</taxon>
        <taxon>Mollusca</taxon>
        <taxon>Gastropoda</taxon>
        <taxon>Heterobranchia</taxon>
        <taxon>Euthyneura</taxon>
        <taxon>Panpulmonata</taxon>
        <taxon>Sacoglossa</taxon>
        <taxon>Placobranchoidea</taxon>
        <taxon>Plakobranchidae</taxon>
        <taxon>Elysia</taxon>
    </lineage>
</organism>
<reference evidence="2 3" key="1">
    <citation type="journal article" date="2021" name="Elife">
        <title>Chloroplast acquisition without the gene transfer in kleptoplastic sea slugs, Plakobranchus ocellatus.</title>
        <authorList>
            <person name="Maeda T."/>
            <person name="Takahashi S."/>
            <person name="Yoshida T."/>
            <person name="Shimamura S."/>
            <person name="Takaki Y."/>
            <person name="Nagai Y."/>
            <person name="Toyoda A."/>
            <person name="Suzuki Y."/>
            <person name="Arimoto A."/>
            <person name="Ishii H."/>
            <person name="Satoh N."/>
            <person name="Nishiyama T."/>
            <person name="Hasebe M."/>
            <person name="Maruyama T."/>
            <person name="Minagawa J."/>
            <person name="Obokata J."/>
            <person name="Shigenobu S."/>
        </authorList>
    </citation>
    <scope>NUCLEOTIDE SEQUENCE [LARGE SCALE GENOMIC DNA]</scope>
</reference>
<dbReference type="AlphaFoldDB" id="A0AAV4EU00"/>
<protein>
    <submittedName>
        <fullName evidence="2">Uncharacterized protein</fullName>
    </submittedName>
</protein>
<evidence type="ECO:0000256" key="1">
    <source>
        <dbReference type="SAM" id="MobiDB-lite"/>
    </source>
</evidence>